<reference evidence="2 3" key="1">
    <citation type="submission" date="2018-07" db="EMBL/GenBank/DDBJ databases">
        <title>Genome sequencing of Moraxellaceae gen. HYN0046.</title>
        <authorList>
            <person name="Kim M."/>
            <person name="Yi H."/>
        </authorList>
    </citation>
    <scope>NUCLEOTIDE SEQUENCE [LARGE SCALE GENOMIC DNA]</scope>
    <source>
        <strain evidence="2 3">HYN0046</strain>
    </source>
</reference>
<feature type="transmembrane region" description="Helical" evidence="1">
    <location>
        <begin position="133"/>
        <end position="149"/>
    </location>
</feature>
<feature type="transmembrane region" description="Helical" evidence="1">
    <location>
        <begin position="156"/>
        <end position="180"/>
    </location>
</feature>
<evidence type="ECO:0000313" key="2">
    <source>
        <dbReference type="EMBL" id="AXI04267.1"/>
    </source>
</evidence>
<evidence type="ECO:0000256" key="1">
    <source>
        <dbReference type="SAM" id="Phobius"/>
    </source>
</evidence>
<feature type="transmembrane region" description="Helical" evidence="1">
    <location>
        <begin position="320"/>
        <end position="339"/>
    </location>
</feature>
<feature type="transmembrane region" description="Helical" evidence="1">
    <location>
        <begin position="112"/>
        <end position="127"/>
    </location>
</feature>
<feature type="transmembrane region" description="Helical" evidence="1">
    <location>
        <begin position="297"/>
        <end position="314"/>
    </location>
</feature>
<name>A0A345PAF8_9GAMM</name>
<dbReference type="AlphaFoldDB" id="A0A345PAF8"/>
<keyword evidence="1" id="KW-0472">Membrane</keyword>
<keyword evidence="1" id="KW-0812">Transmembrane</keyword>
<gene>
    <name evidence="2" type="ORF">HYN46_16350</name>
</gene>
<feature type="transmembrane region" description="Helical" evidence="1">
    <location>
        <begin position="265"/>
        <end position="285"/>
    </location>
</feature>
<dbReference type="RefSeq" id="WP_114900375.1">
    <property type="nucleotide sequence ID" value="NZ_CP031222.1"/>
</dbReference>
<dbReference type="InterPro" id="IPR049458">
    <property type="entry name" value="EpsG-like"/>
</dbReference>
<dbReference type="Proteomes" id="UP000253940">
    <property type="component" value="Chromosome"/>
</dbReference>
<keyword evidence="3" id="KW-1185">Reference proteome</keyword>
<dbReference type="KEGG" id="mbah:HYN46_16350"/>
<dbReference type="OrthoDB" id="7022657at2"/>
<feature type="transmembrane region" description="Helical" evidence="1">
    <location>
        <begin position="192"/>
        <end position="218"/>
    </location>
</feature>
<dbReference type="EMBL" id="CP031222">
    <property type="protein sequence ID" value="AXI04267.1"/>
    <property type="molecule type" value="Genomic_DNA"/>
</dbReference>
<evidence type="ECO:0000313" key="3">
    <source>
        <dbReference type="Proteomes" id="UP000253940"/>
    </source>
</evidence>
<accession>A0A345PAF8</accession>
<feature type="transmembrane region" description="Helical" evidence="1">
    <location>
        <begin position="87"/>
        <end position="105"/>
    </location>
</feature>
<keyword evidence="1" id="KW-1133">Transmembrane helix</keyword>
<protein>
    <submittedName>
        <fullName evidence="2">EpsG family protein</fullName>
    </submittedName>
</protein>
<dbReference type="Pfam" id="PF14897">
    <property type="entry name" value="EpsG"/>
    <property type="match status" value="1"/>
</dbReference>
<proteinExistence type="predicted"/>
<sequence>MEAFWIIWLTIVVIAWYPKTPRQTLLLALPLAIFAGLRASDVDRDYKNYIEYFNSVNEIKDIFNSKINVEIWFKILTYITKFLDFQFSMQMLFIALISISIKLFYYKKLSPLFPIAIVAYISHFYLLQDMTQVRAGLASSIFLIALWNFNRSKPKYFIFTLIASLIHSSFIITFFLGFMVNNSKKKLTILSILPAFCIIFSLFNFQLAETLLHNISFIDPRLSNYLNILQDKKLNEINIFNTQTLSRIIIAYALFYFTLKNKIKTIFIPFIQFYMIAIGLYYLLCQSSALATRLSEILFTVEPILISLLVYTALRVYKNVYSYAITLTLFFFYSALLYMKTLEIMNDYSAVWFF</sequence>
<organism evidence="2 3">
    <name type="scientific">Aquirhabdus parva</name>
    <dbReference type="NCBI Taxonomy" id="2283318"/>
    <lineage>
        <taxon>Bacteria</taxon>
        <taxon>Pseudomonadati</taxon>
        <taxon>Pseudomonadota</taxon>
        <taxon>Gammaproteobacteria</taxon>
        <taxon>Moraxellales</taxon>
        <taxon>Moraxellaceae</taxon>
        <taxon>Aquirhabdus</taxon>
    </lineage>
</organism>
<feature type="transmembrane region" description="Helical" evidence="1">
    <location>
        <begin position="239"/>
        <end position="259"/>
    </location>
</feature>